<reference evidence="2" key="1">
    <citation type="submission" date="2022-08" db="EMBL/GenBank/DDBJ databases">
        <title>Draft genome sequence of Lysinibacillus sp. strain KH24.</title>
        <authorList>
            <person name="Kanbe H."/>
            <person name="Itoh H."/>
        </authorList>
    </citation>
    <scope>NUCLEOTIDE SEQUENCE</scope>
    <source>
        <strain evidence="2">KH24</strain>
    </source>
</reference>
<dbReference type="Proteomes" id="UP001065593">
    <property type="component" value="Unassembled WGS sequence"/>
</dbReference>
<dbReference type="Pfam" id="PF13021">
    <property type="entry name" value="DUF3885"/>
    <property type="match status" value="1"/>
</dbReference>
<proteinExistence type="predicted"/>
<comment type="caution">
    <text evidence="2">The sequence shown here is derived from an EMBL/GenBank/DDBJ whole genome shotgun (WGS) entry which is preliminary data.</text>
</comment>
<evidence type="ECO:0000259" key="1">
    <source>
        <dbReference type="Pfam" id="PF13021"/>
    </source>
</evidence>
<accession>A0ABQ5NL46</accession>
<name>A0ABQ5NL46_9BACI</name>
<keyword evidence="3" id="KW-1185">Reference proteome</keyword>
<dbReference type="RefSeq" id="WP_264988575.1">
    <property type="nucleotide sequence ID" value="NZ_BRZA01000002.1"/>
</dbReference>
<feature type="domain" description="DUF3885" evidence="1">
    <location>
        <begin position="4"/>
        <end position="205"/>
    </location>
</feature>
<organism evidence="2 3">
    <name type="scientific">Lysinibacillus piscis</name>
    <dbReference type="NCBI Taxonomy" id="2518931"/>
    <lineage>
        <taxon>Bacteria</taxon>
        <taxon>Bacillati</taxon>
        <taxon>Bacillota</taxon>
        <taxon>Bacilli</taxon>
        <taxon>Bacillales</taxon>
        <taxon>Bacillaceae</taxon>
        <taxon>Lysinibacillus</taxon>
    </lineage>
</organism>
<protein>
    <recommendedName>
        <fullName evidence="1">DUF3885 domain-containing protein</fullName>
    </recommendedName>
</protein>
<sequence length="211" mass="25589">MQFKKFMQKYYNGLMLWSNTYHYWHTGIHVELGHNGGIDQTHNDHKRSLTKFHILYQQVAEMSALLFKETDEVIVVVNSYPYLAQKTVYPNFFRRYVKDQKKKYKVRLQDHHWQYDEDTVFVQQMELFCKVSDLKLALLLKTCIHEDFRHQSPRLNSRHSMFAPDVFLINVRTKSIFHLYDDRGCEIMNVDRTWHKHLVDYLAEWDIQTKP</sequence>
<dbReference type="InterPro" id="IPR024976">
    <property type="entry name" value="DUF3885"/>
</dbReference>
<gene>
    <name evidence="2" type="primary">ynaE</name>
    <name evidence="2" type="ORF">LYSBPC_19480</name>
</gene>
<evidence type="ECO:0000313" key="2">
    <source>
        <dbReference type="EMBL" id="GLC88821.1"/>
    </source>
</evidence>
<evidence type="ECO:0000313" key="3">
    <source>
        <dbReference type="Proteomes" id="UP001065593"/>
    </source>
</evidence>
<dbReference type="EMBL" id="BRZA01000002">
    <property type="protein sequence ID" value="GLC88821.1"/>
    <property type="molecule type" value="Genomic_DNA"/>
</dbReference>